<protein>
    <submittedName>
        <fullName evidence="8">Major facilitator superfamily MFS_1</fullName>
    </submittedName>
</protein>
<gene>
    <name evidence="8" type="ordered locus">Kfla_4464</name>
</gene>
<feature type="transmembrane region" description="Helical" evidence="6">
    <location>
        <begin position="176"/>
        <end position="193"/>
    </location>
</feature>
<dbReference type="PROSITE" id="PS00216">
    <property type="entry name" value="SUGAR_TRANSPORT_1"/>
    <property type="match status" value="1"/>
</dbReference>
<feature type="transmembrane region" description="Helical" evidence="6">
    <location>
        <begin position="337"/>
        <end position="354"/>
    </location>
</feature>
<dbReference type="STRING" id="479435.Kfla_4464"/>
<dbReference type="KEGG" id="kfl:Kfla_4464"/>
<evidence type="ECO:0000256" key="6">
    <source>
        <dbReference type="SAM" id="Phobius"/>
    </source>
</evidence>
<keyword evidence="3 6" id="KW-0812">Transmembrane</keyword>
<feature type="transmembrane region" description="Helical" evidence="6">
    <location>
        <begin position="87"/>
        <end position="105"/>
    </location>
</feature>
<feature type="transmembrane region" description="Helical" evidence="6">
    <location>
        <begin position="245"/>
        <end position="269"/>
    </location>
</feature>
<feature type="transmembrane region" description="Helical" evidence="6">
    <location>
        <begin position="276"/>
        <end position="296"/>
    </location>
</feature>
<dbReference type="eggNOG" id="COG2814">
    <property type="taxonomic scope" value="Bacteria"/>
</dbReference>
<evidence type="ECO:0000313" key="9">
    <source>
        <dbReference type="Proteomes" id="UP000007967"/>
    </source>
</evidence>
<keyword evidence="2" id="KW-1003">Cell membrane</keyword>
<dbReference type="InterPro" id="IPR005829">
    <property type="entry name" value="Sugar_transporter_CS"/>
</dbReference>
<feature type="transmembrane region" description="Helical" evidence="6">
    <location>
        <begin position="21"/>
        <end position="43"/>
    </location>
</feature>
<dbReference type="InterPro" id="IPR020846">
    <property type="entry name" value="MFS_dom"/>
</dbReference>
<evidence type="ECO:0000256" key="5">
    <source>
        <dbReference type="ARBA" id="ARBA00023136"/>
    </source>
</evidence>
<dbReference type="HOGENOM" id="CLU_001265_10_6_11"/>
<dbReference type="OrthoDB" id="9812221at2"/>
<dbReference type="Pfam" id="PF07690">
    <property type="entry name" value="MFS_1"/>
    <property type="match status" value="1"/>
</dbReference>
<dbReference type="Proteomes" id="UP000007967">
    <property type="component" value="Chromosome"/>
</dbReference>
<comment type="subcellular location">
    <subcellularLocation>
        <location evidence="1">Cell membrane</location>
        <topology evidence="1">Multi-pass membrane protein</topology>
    </subcellularLocation>
</comment>
<organism evidence="8 9">
    <name type="scientific">Kribbella flavida (strain DSM 17836 / JCM 10339 / NBRC 14399)</name>
    <dbReference type="NCBI Taxonomy" id="479435"/>
    <lineage>
        <taxon>Bacteria</taxon>
        <taxon>Bacillati</taxon>
        <taxon>Actinomycetota</taxon>
        <taxon>Actinomycetes</taxon>
        <taxon>Propionibacteriales</taxon>
        <taxon>Kribbellaceae</taxon>
        <taxon>Kribbella</taxon>
    </lineage>
</organism>
<evidence type="ECO:0000256" key="3">
    <source>
        <dbReference type="ARBA" id="ARBA00022692"/>
    </source>
</evidence>
<feature type="transmembrane region" description="Helical" evidence="6">
    <location>
        <begin position="366"/>
        <end position="387"/>
    </location>
</feature>
<keyword evidence="9" id="KW-1185">Reference proteome</keyword>
<evidence type="ECO:0000313" key="8">
    <source>
        <dbReference type="EMBL" id="ADB33494.1"/>
    </source>
</evidence>
<dbReference type="CDD" id="cd17473">
    <property type="entry name" value="MFS_arabinose_efflux_permease_like"/>
    <property type="match status" value="1"/>
</dbReference>
<dbReference type="SUPFAM" id="SSF103473">
    <property type="entry name" value="MFS general substrate transporter"/>
    <property type="match status" value="1"/>
</dbReference>
<evidence type="ECO:0000259" key="7">
    <source>
        <dbReference type="PROSITE" id="PS50850"/>
    </source>
</evidence>
<feature type="transmembrane region" description="Helical" evidence="6">
    <location>
        <begin position="214"/>
        <end position="233"/>
    </location>
</feature>
<dbReference type="RefSeq" id="WP_012922048.1">
    <property type="nucleotide sequence ID" value="NC_013729.1"/>
</dbReference>
<dbReference type="EMBL" id="CP001736">
    <property type="protein sequence ID" value="ADB33494.1"/>
    <property type="molecule type" value="Genomic_DNA"/>
</dbReference>
<proteinExistence type="predicted"/>
<dbReference type="InterPro" id="IPR011701">
    <property type="entry name" value="MFS"/>
</dbReference>
<dbReference type="AlphaFoldDB" id="D2PWM5"/>
<keyword evidence="5 6" id="KW-0472">Membrane</keyword>
<dbReference type="GO" id="GO:0005886">
    <property type="term" value="C:plasma membrane"/>
    <property type="evidence" value="ECO:0007669"/>
    <property type="project" value="UniProtKB-SubCell"/>
</dbReference>
<dbReference type="Gene3D" id="1.20.1250.20">
    <property type="entry name" value="MFS general substrate transporter like domains"/>
    <property type="match status" value="1"/>
</dbReference>
<evidence type="ECO:0000256" key="2">
    <source>
        <dbReference type="ARBA" id="ARBA00022475"/>
    </source>
</evidence>
<dbReference type="InterPro" id="IPR050189">
    <property type="entry name" value="MFS_Efflux_Transporters"/>
</dbReference>
<feature type="transmembrane region" description="Helical" evidence="6">
    <location>
        <begin position="117"/>
        <end position="139"/>
    </location>
</feature>
<evidence type="ECO:0000256" key="1">
    <source>
        <dbReference type="ARBA" id="ARBA00004651"/>
    </source>
</evidence>
<accession>D2PWM5</accession>
<feature type="transmembrane region" description="Helical" evidence="6">
    <location>
        <begin position="151"/>
        <end position="170"/>
    </location>
</feature>
<keyword evidence="4 6" id="KW-1133">Transmembrane helix</keyword>
<dbReference type="PANTHER" id="PTHR43124:SF3">
    <property type="entry name" value="CHLORAMPHENICOL EFFLUX PUMP RV0191"/>
    <property type="match status" value="1"/>
</dbReference>
<reference evidence="9" key="1">
    <citation type="submission" date="2009-09" db="EMBL/GenBank/DDBJ databases">
        <title>The complete genome of Kribbella flavida DSM 17836.</title>
        <authorList>
            <consortium name="US DOE Joint Genome Institute (JGI-PGF)"/>
            <person name="Lucas S."/>
            <person name="Copeland A."/>
            <person name="Lapidus A."/>
            <person name="Glavina del Rio T."/>
            <person name="Dalin E."/>
            <person name="Tice H."/>
            <person name="Bruce D."/>
            <person name="Goodwin L."/>
            <person name="Pitluck S."/>
            <person name="Kyrpides N."/>
            <person name="Mavromatis K."/>
            <person name="Ivanova N."/>
            <person name="Saunders E."/>
            <person name="Brettin T."/>
            <person name="Detter J.C."/>
            <person name="Han C."/>
            <person name="Larimer F."/>
            <person name="Land M."/>
            <person name="Hauser L."/>
            <person name="Markowitz V."/>
            <person name="Cheng J.-F."/>
            <person name="Hugenholtz P."/>
            <person name="Woyke T."/>
            <person name="Wu D."/>
            <person name="Pukall R."/>
            <person name="Klenk H.-P."/>
            <person name="Eisen J.A."/>
        </authorList>
    </citation>
    <scope>NUCLEOTIDE SEQUENCE [LARGE SCALE GENOMIC DNA]</scope>
    <source>
        <strain evidence="9">DSM 17836 / JCM 10339 / NBRC 14399</strain>
    </source>
</reference>
<feature type="transmembrane region" description="Helical" evidence="6">
    <location>
        <begin position="55"/>
        <end position="75"/>
    </location>
</feature>
<dbReference type="PANTHER" id="PTHR43124">
    <property type="entry name" value="PURINE EFFLUX PUMP PBUE"/>
    <property type="match status" value="1"/>
</dbReference>
<dbReference type="InterPro" id="IPR036259">
    <property type="entry name" value="MFS_trans_sf"/>
</dbReference>
<name>D2PWM5_KRIFD</name>
<reference evidence="8 9" key="2">
    <citation type="journal article" date="2010" name="Stand. Genomic Sci.">
        <title>Complete genome sequence of Kribbella flavida type strain (IFO 14399).</title>
        <authorList>
            <person name="Pukall R."/>
            <person name="Lapidus A."/>
            <person name="Glavina Del Rio T."/>
            <person name="Copeland A."/>
            <person name="Tice H."/>
            <person name="Cheng J.-F."/>
            <person name="Lucas S."/>
            <person name="Chen F."/>
            <person name="Nolan M."/>
            <person name="LaButti K."/>
            <person name="Pati A."/>
            <person name="Ivanova N."/>
            <person name="Mavrommatis K."/>
            <person name="Mikhailova N."/>
            <person name="Pitluck S."/>
            <person name="Bruce D."/>
            <person name="Goodwin L."/>
            <person name="Land M."/>
            <person name="Hauser L."/>
            <person name="Chang Y.-J."/>
            <person name="Jeffries C.D."/>
            <person name="Chen A."/>
            <person name="Palaniappan K."/>
            <person name="Chain P."/>
            <person name="Rohde M."/>
            <person name="Goeker M."/>
            <person name="Bristow J."/>
            <person name="Eisen J.A."/>
            <person name="Markowitz V."/>
            <person name="Hugenholtz P."/>
            <person name="Kyrpides N.C."/>
            <person name="Klenk H.-P."/>
            <person name="Brettin T."/>
        </authorList>
    </citation>
    <scope>NUCLEOTIDE SEQUENCE [LARGE SCALE GENOMIC DNA]</scope>
    <source>
        <strain evidence="9">DSM 17836 / JCM 10339 / NBRC 14399</strain>
    </source>
</reference>
<sequence>MTATTLAPGRVSAPTRLARGTVLAAASLTLMAAAIISPSLPVMREVFAGTAGADLLVRLALTVTSLAIAISAPLSGIIADRIGRRPLLVWSLVLYAVTGTAGFFVNDLYLLLVTRAGLGLAVGGVMTAVSATIIDWYAGPRRAAFLGLQQAAASLGGVVFLPLAGVLSAVNWKAPFWIYSLSAIVALAAVLGLREPHRPAPASTRGAPSDLPRGRVFGIYALALAATLVFYMAPTQLPFLLGEFGSGPAAIGTVVAGSTLTSVAGALAFRRVRQRLSPTAITTLALALLGVGWVLVGTAGSLTQVVAGLLVGGLGVGFVVPNLNLRLSEFAGPAQRGQVLSGLVAGIFLGQFLSPLAVQPLIQTTGIAAAFTWTGVALTAGAALAAIRSRTTKVSTRKESR</sequence>
<dbReference type="PROSITE" id="PS50850">
    <property type="entry name" value="MFS"/>
    <property type="match status" value="1"/>
</dbReference>
<feature type="domain" description="Major facilitator superfamily (MFS) profile" evidence="7">
    <location>
        <begin position="13"/>
        <end position="393"/>
    </location>
</feature>
<evidence type="ECO:0000256" key="4">
    <source>
        <dbReference type="ARBA" id="ARBA00022989"/>
    </source>
</evidence>
<feature type="transmembrane region" description="Helical" evidence="6">
    <location>
        <begin position="302"/>
        <end position="325"/>
    </location>
</feature>
<dbReference type="GO" id="GO:0022857">
    <property type="term" value="F:transmembrane transporter activity"/>
    <property type="evidence" value="ECO:0007669"/>
    <property type="project" value="InterPro"/>
</dbReference>